<dbReference type="Pfam" id="PF13372">
    <property type="entry name" value="Alginate_exp"/>
    <property type="match status" value="1"/>
</dbReference>
<evidence type="ECO:0000256" key="1">
    <source>
        <dbReference type="SAM" id="SignalP"/>
    </source>
</evidence>
<dbReference type="InterPro" id="IPR023614">
    <property type="entry name" value="Porin_dom_sf"/>
</dbReference>
<reference evidence="3 4" key="2">
    <citation type="submission" date="2015-02" db="EMBL/GenBank/DDBJ databases">
        <title>The complete genome of Sphingomonas hengshuiensis sp. WHSC-8 isolated from soil of Hengshui Lake.</title>
        <authorList>
            <person name="Wei S."/>
            <person name="Guo J."/>
            <person name="Su C."/>
            <person name="Wu R."/>
            <person name="Zhang Z."/>
            <person name="Liang K."/>
            <person name="Li H."/>
            <person name="Wang T."/>
            <person name="Liu H."/>
            <person name="Zhang C."/>
            <person name="Li Z."/>
            <person name="Wang Q."/>
            <person name="Meng J."/>
        </authorList>
    </citation>
    <scope>NUCLEOTIDE SEQUENCE [LARGE SCALE GENOMIC DNA]</scope>
    <source>
        <strain evidence="3 4">WHSC-8</strain>
    </source>
</reference>
<feature type="domain" description="Alginate export" evidence="2">
    <location>
        <begin position="48"/>
        <end position="150"/>
    </location>
</feature>
<sequence>MKALIVTLAALAATGPAFAQDVAVTPLAEARLRLEDVAQEGLPEDSTAVTVRVRAGVQAAAGPWSALVETQGTMAVVDRYDDGLHGAATRPTIADPQNIALYRAQLRYQGTGFAVTAGRQRIALDDERFIGNAAFRDNAQTFDAVRVEAAPIEGLKADLSYVRAVRTIWGIDGNGARQPGVGGDSVFANLGYATPIGTLTGFAYLVDQDEAEVQGFRLSSQSYGVRLAGVRPLGDGVRLHYQASWATQSDYHRNPSRYRAGYWLADVGIEARGFTIGAGQEVLGADKGGALTSFQTPLGSVFKFQGWADKLTTTPPDGLRDRYATIGYTAKALGPVKGVTVQAAYHRFDSDRLVRHYGDEVNLLAGGKLGRTGFALRYARYSADRLFTDTRKLWVQFDWAL</sequence>
<evidence type="ECO:0000313" key="4">
    <source>
        <dbReference type="Proteomes" id="UP000032300"/>
    </source>
</evidence>
<name>A0A7U4J7P6_9SPHN</name>
<organism evidence="3 4">
    <name type="scientific">Sphingomonas hengshuiensis</name>
    <dbReference type="NCBI Taxonomy" id="1609977"/>
    <lineage>
        <taxon>Bacteria</taxon>
        <taxon>Pseudomonadati</taxon>
        <taxon>Pseudomonadota</taxon>
        <taxon>Alphaproteobacteria</taxon>
        <taxon>Sphingomonadales</taxon>
        <taxon>Sphingomonadaceae</taxon>
        <taxon>Sphingomonas</taxon>
    </lineage>
</organism>
<dbReference type="KEGG" id="sphi:TS85_08230"/>
<dbReference type="OrthoDB" id="9767539at2"/>
<evidence type="ECO:0000259" key="2">
    <source>
        <dbReference type="Pfam" id="PF13372"/>
    </source>
</evidence>
<accession>A0A7U4J7P6</accession>
<reference evidence="3 4" key="1">
    <citation type="journal article" date="2015" name="Int. J. Syst. Evol. Microbiol.">
        <title>Sphingomonas hengshuiensis sp. nov., isolated from lake wetland.</title>
        <authorList>
            <person name="Wei S."/>
            <person name="Wang T."/>
            <person name="Liu H."/>
            <person name="Zhang C."/>
            <person name="Guo J."/>
            <person name="Wang Q."/>
            <person name="Liang K."/>
            <person name="Zhang Z."/>
        </authorList>
    </citation>
    <scope>NUCLEOTIDE SEQUENCE [LARGE SCALE GENOMIC DNA]</scope>
    <source>
        <strain evidence="3 4">WHSC-8</strain>
    </source>
</reference>
<keyword evidence="1" id="KW-0732">Signal</keyword>
<dbReference type="InterPro" id="IPR025388">
    <property type="entry name" value="Alginate_export_dom"/>
</dbReference>
<dbReference type="Gene3D" id="2.40.160.10">
    <property type="entry name" value="Porin"/>
    <property type="match status" value="1"/>
</dbReference>
<dbReference type="RefSeq" id="WP_044331564.1">
    <property type="nucleotide sequence ID" value="NZ_CP010836.1"/>
</dbReference>
<dbReference type="Proteomes" id="UP000032300">
    <property type="component" value="Chromosome"/>
</dbReference>
<dbReference type="AlphaFoldDB" id="A0A7U4J7P6"/>
<gene>
    <name evidence="3" type="ORF">TS85_08230</name>
</gene>
<protein>
    <recommendedName>
        <fullName evidence="2">Alginate export domain-containing protein</fullName>
    </recommendedName>
</protein>
<dbReference type="EMBL" id="CP010836">
    <property type="protein sequence ID" value="AJP71775.1"/>
    <property type="molecule type" value="Genomic_DNA"/>
</dbReference>
<feature type="signal peptide" evidence="1">
    <location>
        <begin position="1"/>
        <end position="19"/>
    </location>
</feature>
<keyword evidence="4" id="KW-1185">Reference proteome</keyword>
<evidence type="ECO:0000313" key="3">
    <source>
        <dbReference type="EMBL" id="AJP71775.1"/>
    </source>
</evidence>
<proteinExistence type="predicted"/>
<feature type="chain" id="PRO_5031160039" description="Alginate export domain-containing protein" evidence="1">
    <location>
        <begin position="20"/>
        <end position="401"/>
    </location>
</feature>